<sequence>VGFTLSQKYLVSNKKYINESIDIYNVLLNYSELIKPKFIKCEKIRNVV</sequence>
<name>A0A383EJV7_9ZZZZ</name>
<dbReference type="EMBL" id="UINC01226216">
    <property type="protein sequence ID" value="SVE56610.1"/>
    <property type="molecule type" value="Genomic_DNA"/>
</dbReference>
<organism evidence="1">
    <name type="scientific">marine metagenome</name>
    <dbReference type="NCBI Taxonomy" id="408172"/>
    <lineage>
        <taxon>unclassified sequences</taxon>
        <taxon>metagenomes</taxon>
        <taxon>ecological metagenomes</taxon>
    </lineage>
</organism>
<reference evidence="1" key="1">
    <citation type="submission" date="2018-05" db="EMBL/GenBank/DDBJ databases">
        <authorList>
            <person name="Lanie J.A."/>
            <person name="Ng W.-L."/>
            <person name="Kazmierczak K.M."/>
            <person name="Andrzejewski T.M."/>
            <person name="Davidsen T.M."/>
            <person name="Wayne K.J."/>
            <person name="Tettelin H."/>
            <person name="Glass J.I."/>
            <person name="Rusch D."/>
            <person name="Podicherti R."/>
            <person name="Tsui H.-C.T."/>
            <person name="Winkler M.E."/>
        </authorList>
    </citation>
    <scope>NUCLEOTIDE SEQUENCE</scope>
</reference>
<gene>
    <name evidence="1" type="ORF">METZ01_LOCUS509464</name>
</gene>
<dbReference type="AlphaFoldDB" id="A0A383EJV7"/>
<feature type="non-terminal residue" evidence="1">
    <location>
        <position position="1"/>
    </location>
</feature>
<protein>
    <submittedName>
        <fullName evidence="1">Uncharacterized protein</fullName>
    </submittedName>
</protein>
<evidence type="ECO:0000313" key="1">
    <source>
        <dbReference type="EMBL" id="SVE56610.1"/>
    </source>
</evidence>
<proteinExistence type="predicted"/>
<accession>A0A383EJV7</accession>